<dbReference type="GeneID" id="77729681"/>
<dbReference type="EMBL" id="JAKWFO010000011">
    <property type="protein sequence ID" value="KAI9633210.1"/>
    <property type="molecule type" value="Genomic_DNA"/>
</dbReference>
<dbReference type="Proteomes" id="UP001164286">
    <property type="component" value="Unassembled WGS sequence"/>
</dbReference>
<comment type="caution">
    <text evidence="1">The sequence shown here is derived from an EMBL/GenBank/DDBJ whole genome shotgun (WGS) entry which is preliminary data.</text>
</comment>
<dbReference type="AlphaFoldDB" id="A0AA38LRL3"/>
<name>A0AA38LRL3_9TREE</name>
<protein>
    <submittedName>
        <fullName evidence="1">Uncharacterized protein</fullName>
    </submittedName>
</protein>
<proteinExistence type="predicted"/>
<evidence type="ECO:0000313" key="2">
    <source>
        <dbReference type="Proteomes" id="UP001164286"/>
    </source>
</evidence>
<dbReference type="RefSeq" id="XP_052942987.1">
    <property type="nucleotide sequence ID" value="XM_053090476.1"/>
</dbReference>
<organism evidence="1 2">
    <name type="scientific">Dioszegia hungarica</name>
    <dbReference type="NCBI Taxonomy" id="4972"/>
    <lineage>
        <taxon>Eukaryota</taxon>
        <taxon>Fungi</taxon>
        <taxon>Dikarya</taxon>
        <taxon>Basidiomycota</taxon>
        <taxon>Agaricomycotina</taxon>
        <taxon>Tremellomycetes</taxon>
        <taxon>Tremellales</taxon>
        <taxon>Bulleribasidiaceae</taxon>
        <taxon>Dioszegia</taxon>
    </lineage>
</organism>
<reference evidence="1" key="1">
    <citation type="journal article" date="2022" name="G3 (Bethesda)">
        <title>High quality genome of the basidiomycete yeast Dioszegia hungarica PDD-24b-2 isolated from cloud water.</title>
        <authorList>
            <person name="Jarrige D."/>
            <person name="Haridas S."/>
            <person name="Bleykasten-Grosshans C."/>
            <person name="Joly M."/>
            <person name="Nadalig T."/>
            <person name="Sancelme M."/>
            <person name="Vuilleumier S."/>
            <person name="Grigoriev I.V."/>
            <person name="Amato P."/>
            <person name="Bringel F."/>
        </authorList>
    </citation>
    <scope>NUCLEOTIDE SEQUENCE</scope>
    <source>
        <strain evidence="1">PDD-24b-2</strain>
    </source>
</reference>
<gene>
    <name evidence="1" type="ORF">MKK02DRAFT_39190</name>
</gene>
<keyword evidence="2" id="KW-1185">Reference proteome</keyword>
<sequence length="427" mass="48246">MTFRPSGIKSTFEGSLSKDIRELGTALDNKVGLSSRYCCHETHTTSRSSRHFYAPASYPTTSKNVSEGKSYHDFLKRFRGGSRFSSETVLIEADGNVPELAIGAAEGAGRVWTMYEGELRLPYSPELDGRDVPEYTQEEVLGALGKVLLKSGMATAEAQEAGKRKREAEAAVRAAKPRITKIDVAIKFACPAHMARKERGERSRRRPAALDFEDSGVHPYDVYNNDWRFSAEAIEKRILNEAKLYSENLQSIAGTAVPRYYGLWSTEVEEGTVWMMVLQLLSQPRPEDVELDMRVADLRYSTRRGICSAYTELHRANVVSRDIDIPHLLTRYDPYAAMRFTMNMLSRGSAAAIQPQGPPKFFIIDFDQAIDLAGMPEEERRKAIDDERAALGRKYGTWDQTWEDVEQGRWMIRWGDEGEDEDQVMAD</sequence>
<evidence type="ECO:0000313" key="1">
    <source>
        <dbReference type="EMBL" id="KAI9633210.1"/>
    </source>
</evidence>
<accession>A0AA38LRL3</accession>